<dbReference type="Gene3D" id="2.60.420.10">
    <property type="entry name" value="Maltose phosphorylase, domain 3"/>
    <property type="match status" value="1"/>
</dbReference>
<dbReference type="PIRSF" id="PIRSF010631">
    <property type="entry name" value="A-rhamnsds"/>
    <property type="match status" value="1"/>
</dbReference>
<dbReference type="InterPro" id="IPR008902">
    <property type="entry name" value="Rhamnosid_concanavalin"/>
</dbReference>
<comment type="caution">
    <text evidence="9">The sequence shown here is derived from an EMBL/GenBank/DDBJ whole genome shotgun (WGS) entry which is preliminary data.</text>
</comment>
<protein>
    <recommendedName>
        <fullName evidence="2">alpha-L-rhamnosidase</fullName>
        <ecNumber evidence="2">3.2.1.40</ecNumber>
    </recommendedName>
</protein>
<evidence type="ECO:0000256" key="1">
    <source>
        <dbReference type="ARBA" id="ARBA00001445"/>
    </source>
</evidence>
<dbReference type="InterPro" id="IPR035396">
    <property type="entry name" value="Bac_rhamnosid6H"/>
</dbReference>
<dbReference type="InterPro" id="IPR013737">
    <property type="entry name" value="Bac_rhamnosid_N"/>
</dbReference>
<evidence type="ECO:0000259" key="8">
    <source>
        <dbReference type="Pfam" id="PF17390"/>
    </source>
</evidence>
<dbReference type="InterPro" id="IPR008928">
    <property type="entry name" value="6-hairpin_glycosidase_sf"/>
</dbReference>
<dbReference type="Proteomes" id="UP001446871">
    <property type="component" value="Unassembled WGS sequence"/>
</dbReference>
<reference evidence="9 10" key="1">
    <citation type="submission" date="2023-01" db="EMBL/GenBank/DDBJ databases">
        <title>Analysis of 21 Apiospora genomes using comparative genomics revels a genus with tremendous synthesis potential of carbohydrate active enzymes and secondary metabolites.</title>
        <authorList>
            <person name="Sorensen T."/>
        </authorList>
    </citation>
    <scope>NUCLEOTIDE SEQUENCE [LARGE SCALE GENOMIC DNA]</scope>
    <source>
        <strain evidence="9 10">CBS 83171</strain>
    </source>
</reference>
<evidence type="ECO:0000256" key="2">
    <source>
        <dbReference type="ARBA" id="ARBA00012652"/>
    </source>
</evidence>
<organism evidence="9 10">
    <name type="scientific">Apiospora saccharicola</name>
    <dbReference type="NCBI Taxonomy" id="335842"/>
    <lineage>
        <taxon>Eukaryota</taxon>
        <taxon>Fungi</taxon>
        <taxon>Dikarya</taxon>
        <taxon>Ascomycota</taxon>
        <taxon>Pezizomycotina</taxon>
        <taxon>Sordariomycetes</taxon>
        <taxon>Xylariomycetidae</taxon>
        <taxon>Amphisphaeriales</taxon>
        <taxon>Apiosporaceae</taxon>
        <taxon>Apiospora</taxon>
    </lineage>
</organism>
<dbReference type="SUPFAM" id="SSF48208">
    <property type="entry name" value="Six-hairpin glycosidases"/>
    <property type="match status" value="1"/>
</dbReference>
<dbReference type="Gene3D" id="2.60.40.10">
    <property type="entry name" value="Immunoglobulins"/>
    <property type="match status" value="1"/>
</dbReference>
<dbReference type="PANTHER" id="PTHR33307">
    <property type="entry name" value="ALPHA-RHAMNOSIDASE (EUROFUNG)"/>
    <property type="match status" value="1"/>
</dbReference>
<evidence type="ECO:0000259" key="5">
    <source>
        <dbReference type="Pfam" id="PF05592"/>
    </source>
</evidence>
<comment type="catalytic activity">
    <reaction evidence="1">
        <text>Hydrolysis of terminal non-reducing alpha-L-rhamnose residues in alpha-L-rhamnosides.</text>
        <dbReference type="EC" id="3.2.1.40"/>
    </reaction>
</comment>
<dbReference type="InterPro" id="IPR012341">
    <property type="entry name" value="6hp_glycosidase-like_sf"/>
</dbReference>
<dbReference type="Gene3D" id="1.50.10.10">
    <property type="match status" value="1"/>
</dbReference>
<proteinExistence type="predicted"/>
<dbReference type="Pfam" id="PF17389">
    <property type="entry name" value="Bac_rhamnosid6H"/>
    <property type="match status" value="1"/>
</dbReference>
<dbReference type="Pfam" id="PF05592">
    <property type="entry name" value="Bac_rhamnosid"/>
    <property type="match status" value="1"/>
</dbReference>
<dbReference type="InterPro" id="IPR035398">
    <property type="entry name" value="Bac_rhamnosid_C"/>
</dbReference>
<accession>A0ABR1TH53</accession>
<feature type="region of interest" description="Disordered" evidence="4">
    <location>
        <begin position="911"/>
        <end position="930"/>
    </location>
</feature>
<keyword evidence="3" id="KW-0378">Hydrolase</keyword>
<keyword evidence="10" id="KW-1185">Reference proteome</keyword>
<dbReference type="Pfam" id="PF08531">
    <property type="entry name" value="Bac_rhamnosid_N"/>
    <property type="match status" value="1"/>
</dbReference>
<evidence type="ECO:0000256" key="4">
    <source>
        <dbReference type="SAM" id="MobiDB-lite"/>
    </source>
</evidence>
<evidence type="ECO:0000259" key="6">
    <source>
        <dbReference type="Pfam" id="PF08531"/>
    </source>
</evidence>
<name>A0ABR1TH53_9PEZI</name>
<feature type="domain" description="Bacterial alpha-L-rhamnosidase N-terminal" evidence="6">
    <location>
        <begin position="167"/>
        <end position="341"/>
    </location>
</feature>
<dbReference type="Gene3D" id="2.60.120.260">
    <property type="entry name" value="Galactose-binding domain-like"/>
    <property type="match status" value="2"/>
</dbReference>
<evidence type="ECO:0000313" key="9">
    <source>
        <dbReference type="EMBL" id="KAK8045971.1"/>
    </source>
</evidence>
<feature type="domain" description="Alpha-L-rhamnosidase concanavalin-like" evidence="5">
    <location>
        <begin position="351"/>
        <end position="458"/>
    </location>
</feature>
<dbReference type="EC" id="3.2.1.40" evidence="2"/>
<evidence type="ECO:0000259" key="7">
    <source>
        <dbReference type="Pfam" id="PF17389"/>
    </source>
</evidence>
<dbReference type="Pfam" id="PF17390">
    <property type="entry name" value="Bac_rhamnosid_C"/>
    <property type="match status" value="1"/>
</dbReference>
<dbReference type="InterPro" id="IPR013783">
    <property type="entry name" value="Ig-like_fold"/>
</dbReference>
<dbReference type="PANTHER" id="PTHR33307:SF6">
    <property type="entry name" value="ALPHA-RHAMNOSIDASE (EUROFUNG)-RELATED"/>
    <property type="match status" value="1"/>
</dbReference>
<dbReference type="Pfam" id="PF25788">
    <property type="entry name" value="Ig_Rha78A_N"/>
    <property type="match status" value="1"/>
</dbReference>
<feature type="domain" description="Alpha-L-rhamnosidase C-terminal" evidence="8">
    <location>
        <begin position="823"/>
        <end position="891"/>
    </location>
</feature>
<feature type="domain" description="Alpha-L-rhamnosidase six-hairpin glycosidase" evidence="7">
    <location>
        <begin position="463"/>
        <end position="814"/>
    </location>
</feature>
<dbReference type="EMBL" id="JAQQWM010000009">
    <property type="protein sequence ID" value="KAK8045971.1"/>
    <property type="molecule type" value="Genomic_DNA"/>
</dbReference>
<evidence type="ECO:0000256" key="3">
    <source>
        <dbReference type="ARBA" id="ARBA00022801"/>
    </source>
</evidence>
<evidence type="ECO:0000313" key="10">
    <source>
        <dbReference type="Proteomes" id="UP001446871"/>
    </source>
</evidence>
<sequence>MSSPLLSQVTFEHHHDGFGLGYVSPRLSWQFIASEHTLPNWTQTSYEVEAAWHSPSQQTEVFSVESDESTLVPWPTVALSSRARAAVRVRVRGRGNDEDGATLETSSDWSPAAIVEAGLLTRDDWSASFIGAADIKSPTNDSDEAEPRPLRFRKEFTLDAATLSSGSRARLYITGLGVLKAYVNGNRTSDEEMAPGWTGYQYRLNYRVHDVTDLLQAGKTNVIVVEVAEGWYAGRLGFDGGTRFNYGKDLGVLAQLEVSPPDGGQPWRMVSDTTWTVKRSPIQSSSIYNGEVYDARGEDRSEFDQPIQGTDKQSSWNATSELPWPAGELVAPDAAPVRVTKVLDAVSVFRSKSGKFIVDFGQNLVGKVQVQKIDLPKGRQVTLKHAEVMENDELGVRPLRLAKATDTIISAGAPIDQWSPQFTFHGFRYLQVEGLTDSNSTSNSSLPAKENFKALVMHTDMKRRGEFTCSNEMVNQLHSNIRWSMDGNFLSIPTDCPQRDERLGWTGDIQVFSPTANFLYDTTGMLKDWLLDLKAEQTKPGLDFIPPFIIPAIYTPGWPHMPAAIWDDVVVLTPYDLYQSSGDLAILESHFEGMRGWLDQGVMRDASDGLWDRMHWQLGDWLDPKAPADDAAGGVTDDVMVADSYLVHVTTVFADVCRVLGKTDDHAQYAQQATKLKEAFQYKYITPAGNLMSSSQTGISLALRFDLYRNARELETARDHLDKLVRRSEFHIATGFAGTPAILGALTSVHRSQLAYRMLLEKSNPSWLYPVTMGATTMWERWDSMLPDGKINPGSMTSFNHYALGAVADWLHGTLGGISSVPGSGWRRIKVQPVPGGDVTSAAVSFDGPHGLIKCEWRLDGTKFSMRLDVPPNSWAEVTLPSELGQTAGGNGTSSGRVVGSGTHQFTCDFDAGEWPPQPLGPPNKQGVES</sequence>
<dbReference type="InterPro" id="IPR016007">
    <property type="entry name" value="Alpha_rhamnosid"/>
</dbReference>
<gene>
    <name evidence="9" type="ORF">PG996_014035</name>
</gene>